<dbReference type="AlphaFoldDB" id="A0ABD6B5X5"/>
<keyword evidence="3" id="KW-1185">Reference proteome</keyword>
<evidence type="ECO:0000313" key="2">
    <source>
        <dbReference type="EMBL" id="MFD1525834.1"/>
    </source>
</evidence>
<protein>
    <submittedName>
        <fullName evidence="2">DUF371 domain-containing protein</fullName>
    </submittedName>
</protein>
<dbReference type="RefSeq" id="WP_379818263.1">
    <property type="nucleotide sequence ID" value="NZ_JBHUDH010000049.1"/>
</dbReference>
<gene>
    <name evidence="2" type="ORF">ACFR9S_05875</name>
</gene>
<comment type="caution">
    <text evidence="2">The sequence shown here is derived from an EMBL/GenBank/DDBJ whole genome shotgun (WGS) entry which is preliminary data.</text>
</comment>
<reference evidence="2 3" key="1">
    <citation type="journal article" date="2019" name="Int. J. Syst. Evol. Microbiol.">
        <title>The Global Catalogue of Microorganisms (GCM) 10K type strain sequencing project: providing services to taxonomists for standard genome sequencing and annotation.</title>
        <authorList>
            <consortium name="The Broad Institute Genomics Platform"/>
            <consortium name="The Broad Institute Genome Sequencing Center for Infectious Disease"/>
            <person name="Wu L."/>
            <person name="Ma J."/>
        </authorList>
    </citation>
    <scope>NUCLEOTIDE SEQUENCE [LARGE SCALE GENOMIC DNA]</scope>
    <source>
        <strain evidence="2 3">CGMCC 1.12285</strain>
    </source>
</reference>
<dbReference type="InterPro" id="IPR007171">
    <property type="entry name" value="DUF371"/>
</dbReference>
<feature type="non-terminal residue" evidence="2">
    <location>
        <position position="63"/>
    </location>
</feature>
<proteinExistence type="predicted"/>
<name>A0ABD6B5X5_9EURY</name>
<feature type="compositionally biased region" description="Basic and acidic residues" evidence="1">
    <location>
        <begin position="1"/>
        <end position="16"/>
    </location>
</feature>
<evidence type="ECO:0000256" key="1">
    <source>
        <dbReference type="SAM" id="MobiDB-lite"/>
    </source>
</evidence>
<sequence>MNDADATDRGTTHVERITAQGHENVTGEHGSTVEVTTDDWLTPAGDCIVGVEADGTPADFDDA</sequence>
<dbReference type="Proteomes" id="UP001597111">
    <property type="component" value="Unassembled WGS sequence"/>
</dbReference>
<dbReference type="Pfam" id="PF04027">
    <property type="entry name" value="DUF371"/>
    <property type="match status" value="1"/>
</dbReference>
<dbReference type="PANTHER" id="PTHR40696">
    <property type="entry name" value="DUF371 FAMILY PROTEIN"/>
    <property type="match status" value="1"/>
</dbReference>
<dbReference type="EMBL" id="JBHUDH010000049">
    <property type="protein sequence ID" value="MFD1525834.1"/>
    <property type="molecule type" value="Genomic_DNA"/>
</dbReference>
<evidence type="ECO:0000313" key="3">
    <source>
        <dbReference type="Proteomes" id="UP001597111"/>
    </source>
</evidence>
<dbReference type="PANTHER" id="PTHR40696:SF1">
    <property type="entry name" value="DUF371 DOMAIN-CONTAINING PROTEIN"/>
    <property type="match status" value="1"/>
</dbReference>
<dbReference type="InterPro" id="IPR023131">
    <property type="entry name" value="Mth639-like_dom_sf"/>
</dbReference>
<accession>A0ABD6B5X5</accession>
<dbReference type="Gene3D" id="2.60.120.630">
    <property type="entry name" value="mth639 domain like"/>
    <property type="match status" value="1"/>
</dbReference>
<feature type="region of interest" description="Disordered" evidence="1">
    <location>
        <begin position="1"/>
        <end position="31"/>
    </location>
</feature>
<organism evidence="2 3">
    <name type="scientific">Halolamina salina</name>
    <dbReference type="NCBI Taxonomy" id="1220023"/>
    <lineage>
        <taxon>Archaea</taxon>
        <taxon>Methanobacteriati</taxon>
        <taxon>Methanobacteriota</taxon>
        <taxon>Stenosarchaea group</taxon>
        <taxon>Halobacteria</taxon>
        <taxon>Halobacteriales</taxon>
        <taxon>Haloferacaceae</taxon>
    </lineage>
</organism>